<accession>A0ABQ9M790</accession>
<sequence>MSGLQDLEAEILGTKQPFLSQPFLSQPFLSQPFGWASSNSVLFPSSSSKSSVSRTRSRRTFFDVRGTCFLCGEPLGDDRNIFMYRGDSFCSKECRLRQMAKDETSDRIQINPSDPASVRMARIKSKLGKKFDTRTIFEGITEVRDQCWTKATHPRAELENKQKPICIAPSETLLEAIIEKDMKFDRSLNIIMGSMGNSDIGKIGIYGRAGIGKSTLLETLRDQPMVRRFFESVIWVKVSKVWRMIQVQQEILRQLASRKIDHNEHINSQGLFNLLNCKKFLLILDDVCEFINLEMMGIPKPTPENGCKIILTTRLEQICDQMAVDWKVRLEDLLSWELFCQNVGEIVDSSPSVQPLARRIVEMCCHCSHAIILVARALKDACDIRIWNNVLETLSKEPVWVISHQDKLEIIMINALKFSYECLPDDITRKCLRNCVQLFQNQVFKVALLIDSWIADGLIDNHHKGNQILDTLTSANLLRRTSRSQFVELEETYRHILVDHIILPEEGRLFLMQGGMRLTETPKVEEWESSKVIYLMDNELSVLPENPRCLILEALFLQRNCKLRKIPPSFFHHMPALKILNLSRTRIKSLPESVFKLVSLRRLYLNNCELLMALSPSVGELKHLEVLDLQGTEIMDLPKEIERLTNLTCLEVSFCEPMNHRRSKQSNPLIPCGMISALSQLEELSIDASPDDEWWKACVEDVVSEVCHLPVLNTLKFYFPRVELLRYFKWYDAVMADPPLSHFRFTVGCRVKRIISRLPSDIEFELERYARCLKYVNGTAIPGDIKQALRHATAFFLDRHVTIRKLSEFGYGNLKQLKCCVVGECNELQAIIDGNQIEARLGDLALEYLHIYYMKNLRSIWEGPLHYSGLFVLKFLTLRACPQLTTIFTSELLRTLICLEELTVDDCPEIITLVTCYKSEDVQIFPRLRKVSLHYLPRLVGFSECLLLSPRLEWISVCYCPNLKKLPILDKALNGNLKKIMGESSWWKSLKWESTKDSWDDIFVPVDVCY</sequence>
<keyword evidence="8" id="KW-0611">Plant defense</keyword>
<dbReference type="PRINTS" id="PR00364">
    <property type="entry name" value="DISEASERSIST"/>
</dbReference>
<evidence type="ECO:0000259" key="11">
    <source>
        <dbReference type="PROSITE" id="PS51795"/>
    </source>
</evidence>
<comment type="caution">
    <text evidence="12">The sequence shown here is derived from an EMBL/GenBank/DDBJ whole genome shotgun (WGS) entry which is preliminary data.</text>
</comment>
<dbReference type="InterPro" id="IPR002182">
    <property type="entry name" value="NB-ARC"/>
</dbReference>
<reference evidence="12 13" key="1">
    <citation type="journal article" date="2023" name="Plant Biotechnol. J.">
        <title>Chromosome-level wild Hevea brasiliensis genome provides new tools for genomic-assisted breeding and valuable loci to elevate rubber yield.</title>
        <authorList>
            <person name="Cheng H."/>
            <person name="Song X."/>
            <person name="Hu Y."/>
            <person name="Wu T."/>
            <person name="Yang Q."/>
            <person name="An Z."/>
            <person name="Feng S."/>
            <person name="Deng Z."/>
            <person name="Wu W."/>
            <person name="Zeng X."/>
            <person name="Tu M."/>
            <person name="Wang X."/>
            <person name="Huang H."/>
        </authorList>
    </citation>
    <scope>NUCLEOTIDE SEQUENCE [LARGE SCALE GENOMIC DNA]</scope>
    <source>
        <strain evidence="12">MT/VB/25A 57/8</strain>
    </source>
</reference>
<evidence type="ECO:0000256" key="9">
    <source>
        <dbReference type="ARBA" id="ARBA00022840"/>
    </source>
</evidence>
<dbReference type="Pfam" id="PF23598">
    <property type="entry name" value="LRR_14"/>
    <property type="match status" value="1"/>
</dbReference>
<keyword evidence="5" id="KW-0677">Repeat</keyword>
<dbReference type="InterPro" id="IPR050905">
    <property type="entry name" value="Plant_NBS-LRR"/>
</dbReference>
<evidence type="ECO:0000256" key="8">
    <source>
        <dbReference type="ARBA" id="ARBA00022821"/>
    </source>
</evidence>
<dbReference type="SUPFAM" id="SSF52058">
    <property type="entry name" value="L domain-like"/>
    <property type="match status" value="1"/>
</dbReference>
<dbReference type="EMBL" id="JARPOI010000008">
    <property type="protein sequence ID" value="KAJ9174771.1"/>
    <property type="molecule type" value="Genomic_DNA"/>
</dbReference>
<dbReference type="InterPro" id="IPR007650">
    <property type="entry name" value="Zf-FLZ_dom"/>
</dbReference>
<protein>
    <recommendedName>
        <fullName evidence="11">FLZ-type domain-containing protein</fullName>
    </recommendedName>
</protein>
<dbReference type="InterPro" id="IPR032675">
    <property type="entry name" value="LRR_dom_sf"/>
</dbReference>
<comment type="similarity">
    <text evidence="2">Belongs to the FLZ family.</text>
</comment>
<comment type="similarity">
    <text evidence="1">Belongs to the disease resistance NB-LRR family.</text>
</comment>
<keyword evidence="4" id="KW-0479">Metal-binding</keyword>
<evidence type="ECO:0000256" key="7">
    <source>
        <dbReference type="ARBA" id="ARBA00022771"/>
    </source>
</evidence>
<evidence type="ECO:0000313" key="12">
    <source>
        <dbReference type="EMBL" id="KAJ9174771.1"/>
    </source>
</evidence>
<keyword evidence="13" id="KW-1185">Reference proteome</keyword>
<proteinExistence type="inferred from homology"/>
<feature type="zinc finger region" description="FLZ-type" evidence="10">
    <location>
        <begin position="63"/>
        <end position="106"/>
    </location>
</feature>
<dbReference type="PANTHER" id="PTHR33463:SF179">
    <property type="entry name" value="NB-ARC DOMAIN-CONTAINING PROTEIN"/>
    <property type="match status" value="1"/>
</dbReference>
<dbReference type="Pfam" id="PF23247">
    <property type="entry name" value="LRR_RPS2"/>
    <property type="match status" value="1"/>
</dbReference>
<gene>
    <name evidence="12" type="ORF">P3X46_013377</name>
</gene>
<dbReference type="Proteomes" id="UP001174677">
    <property type="component" value="Chromosome 8"/>
</dbReference>
<evidence type="ECO:0000313" key="13">
    <source>
        <dbReference type="Proteomes" id="UP001174677"/>
    </source>
</evidence>
<dbReference type="Pfam" id="PF04570">
    <property type="entry name" value="zf-FLZ"/>
    <property type="match status" value="1"/>
</dbReference>
<dbReference type="SMART" id="SM00369">
    <property type="entry name" value="LRR_TYP"/>
    <property type="match status" value="2"/>
</dbReference>
<evidence type="ECO:0000256" key="5">
    <source>
        <dbReference type="ARBA" id="ARBA00022737"/>
    </source>
</evidence>
<dbReference type="Pfam" id="PF00931">
    <property type="entry name" value="NB-ARC"/>
    <property type="match status" value="1"/>
</dbReference>
<dbReference type="InterPro" id="IPR057135">
    <property type="entry name" value="At4g27190-like_LRR"/>
</dbReference>
<keyword evidence="7" id="KW-0862">Zinc</keyword>
<dbReference type="PROSITE" id="PS51795">
    <property type="entry name" value="ZF_FLZ"/>
    <property type="match status" value="1"/>
</dbReference>
<dbReference type="Gene3D" id="1.10.8.430">
    <property type="entry name" value="Helical domain of apoptotic protease-activating factors"/>
    <property type="match status" value="1"/>
</dbReference>
<dbReference type="Gene3D" id="3.40.50.300">
    <property type="entry name" value="P-loop containing nucleotide triphosphate hydrolases"/>
    <property type="match status" value="1"/>
</dbReference>
<keyword evidence="3" id="KW-0433">Leucine-rich repeat</keyword>
<evidence type="ECO:0000256" key="4">
    <source>
        <dbReference type="ARBA" id="ARBA00022723"/>
    </source>
</evidence>
<dbReference type="Gene3D" id="3.80.10.10">
    <property type="entry name" value="Ribonuclease Inhibitor"/>
    <property type="match status" value="2"/>
</dbReference>
<keyword evidence="7" id="KW-0863">Zinc-finger</keyword>
<keyword evidence="9" id="KW-0067">ATP-binding</keyword>
<dbReference type="SUPFAM" id="SSF52540">
    <property type="entry name" value="P-loop containing nucleoside triphosphate hydrolases"/>
    <property type="match status" value="1"/>
</dbReference>
<keyword evidence="6" id="KW-0547">Nucleotide-binding</keyword>
<evidence type="ECO:0000256" key="10">
    <source>
        <dbReference type="PROSITE-ProRule" id="PRU01131"/>
    </source>
</evidence>
<evidence type="ECO:0000256" key="6">
    <source>
        <dbReference type="ARBA" id="ARBA00022741"/>
    </source>
</evidence>
<dbReference type="InterPro" id="IPR027417">
    <property type="entry name" value="P-loop_NTPase"/>
</dbReference>
<dbReference type="InterPro" id="IPR042197">
    <property type="entry name" value="Apaf_helical"/>
</dbReference>
<feature type="domain" description="FLZ-type" evidence="11">
    <location>
        <begin position="63"/>
        <end position="106"/>
    </location>
</feature>
<dbReference type="InterPro" id="IPR003591">
    <property type="entry name" value="Leu-rich_rpt_typical-subtyp"/>
</dbReference>
<dbReference type="PANTHER" id="PTHR33463">
    <property type="entry name" value="NB-ARC DOMAIN-CONTAINING PROTEIN-RELATED"/>
    <property type="match status" value="1"/>
</dbReference>
<dbReference type="InterPro" id="IPR055414">
    <property type="entry name" value="LRR_R13L4/SHOC2-like"/>
</dbReference>
<evidence type="ECO:0000256" key="2">
    <source>
        <dbReference type="ARBA" id="ARBA00009374"/>
    </source>
</evidence>
<evidence type="ECO:0000256" key="3">
    <source>
        <dbReference type="ARBA" id="ARBA00022614"/>
    </source>
</evidence>
<evidence type="ECO:0000256" key="1">
    <source>
        <dbReference type="ARBA" id="ARBA00008894"/>
    </source>
</evidence>
<name>A0ABQ9M790_HEVBR</name>
<organism evidence="12 13">
    <name type="scientific">Hevea brasiliensis</name>
    <name type="common">Para rubber tree</name>
    <name type="synonym">Siphonia brasiliensis</name>
    <dbReference type="NCBI Taxonomy" id="3981"/>
    <lineage>
        <taxon>Eukaryota</taxon>
        <taxon>Viridiplantae</taxon>
        <taxon>Streptophyta</taxon>
        <taxon>Embryophyta</taxon>
        <taxon>Tracheophyta</taxon>
        <taxon>Spermatophyta</taxon>
        <taxon>Magnoliopsida</taxon>
        <taxon>eudicotyledons</taxon>
        <taxon>Gunneridae</taxon>
        <taxon>Pentapetalae</taxon>
        <taxon>rosids</taxon>
        <taxon>fabids</taxon>
        <taxon>Malpighiales</taxon>
        <taxon>Euphorbiaceae</taxon>
        <taxon>Crotonoideae</taxon>
        <taxon>Micrandreae</taxon>
        <taxon>Hevea</taxon>
    </lineage>
</organism>